<evidence type="ECO:0000313" key="3">
    <source>
        <dbReference type="EMBL" id="QSS63518.1"/>
    </source>
</evidence>
<evidence type="ECO:0000313" key="4">
    <source>
        <dbReference type="Proteomes" id="UP000663671"/>
    </source>
</evidence>
<reference evidence="3" key="1">
    <citation type="submission" date="2021-01" db="EMBL/GenBank/DDBJ databases">
        <title>Chromosome-level genome assembly of a human fungal pathogen reveals clustering of transcriptionally co-regulated genes.</title>
        <authorList>
            <person name="Voorhies M."/>
            <person name="Cohen S."/>
            <person name="Shea T.P."/>
            <person name="Petrus S."/>
            <person name="Munoz J.F."/>
            <person name="Poplawski S."/>
            <person name="Goldman W.E."/>
            <person name="Michael T."/>
            <person name="Cuomo C.A."/>
            <person name="Sil A."/>
            <person name="Beyhan S."/>
        </authorList>
    </citation>
    <scope>NUCLEOTIDE SEQUENCE</scope>
    <source>
        <strain evidence="3">WU24</strain>
    </source>
</reference>
<evidence type="ECO:0000259" key="2">
    <source>
        <dbReference type="PROSITE" id="PS51112"/>
    </source>
</evidence>
<dbReference type="PANTHER" id="PTHR13016:SF0">
    <property type="entry name" value="AMME SYNDROME CANDIDATE GENE 1 PROTEIN"/>
    <property type="match status" value="1"/>
</dbReference>
<dbReference type="InterPro" id="IPR023473">
    <property type="entry name" value="AMMECR1"/>
</dbReference>
<dbReference type="NCBIfam" id="TIGR00296">
    <property type="entry name" value="TIGR00296 family protein"/>
    <property type="match status" value="1"/>
</dbReference>
<dbReference type="AlphaFoldDB" id="A0A8A1MAE0"/>
<proteinExistence type="predicted"/>
<organism evidence="3 4">
    <name type="scientific">Ajellomyces capsulatus</name>
    <name type="common">Darling's disease fungus</name>
    <name type="synonym">Histoplasma capsulatum</name>
    <dbReference type="NCBI Taxonomy" id="5037"/>
    <lineage>
        <taxon>Eukaryota</taxon>
        <taxon>Fungi</taxon>
        <taxon>Dikarya</taxon>
        <taxon>Ascomycota</taxon>
        <taxon>Pezizomycotina</taxon>
        <taxon>Eurotiomycetes</taxon>
        <taxon>Eurotiomycetidae</taxon>
        <taxon>Onygenales</taxon>
        <taxon>Ajellomycetaceae</taxon>
        <taxon>Histoplasma</taxon>
    </lineage>
</organism>
<dbReference type="OrthoDB" id="24630at2759"/>
<accession>A0A8A1MAE0</accession>
<feature type="domain" description="AMMECR1" evidence="2">
    <location>
        <begin position="118"/>
        <end position="315"/>
    </location>
</feature>
<dbReference type="EMBL" id="CP069114">
    <property type="protein sequence ID" value="QSS63518.1"/>
    <property type="molecule type" value="Genomic_DNA"/>
</dbReference>
<name>A0A8A1MAE0_AJECA</name>
<protein>
    <submittedName>
        <fullName evidence="3">Ammecr1 family protein</fullName>
    </submittedName>
</protein>
<dbReference type="InterPro" id="IPR002733">
    <property type="entry name" value="AMMECR1_domain"/>
</dbReference>
<feature type="compositionally biased region" description="Low complexity" evidence="1">
    <location>
        <begin position="102"/>
        <end position="128"/>
    </location>
</feature>
<sequence>MASAAQCFYCFECLSASFKGTEPPSLSAVEDLWEEFESFKALALRADFQDSADHLDNDEVVADGDQSEVRDDDSEESDDGSKIAKPSLKVQSPIISRLQGGSSSKSSNTSTPSALSNSSSRSALTSASSTTSISPAASSIFSRSKGAGANFSTDTADMTYPLFVTWNTLSSTGHKSLRGCIGTFEPHELAAGLKTYALTSAFGDTRFPPIPSSLLPSLSCSLTLLSSFETCSHPLDWVLGTHGLRISFIYRGRRLGATYLPDVAVEQGWTKEETVESLMRKAGWEGYSSNSGGGRVARRFLRGSMNSSASANNARGKPWEDDVSDFKTVRYQGLKASADFAEWQEWRKWVELSDNRRELLESGT</sequence>
<dbReference type="SUPFAM" id="SSF143447">
    <property type="entry name" value="AMMECR1-like"/>
    <property type="match status" value="1"/>
</dbReference>
<gene>
    <name evidence="3" type="ORF">I7I51_00576</name>
</gene>
<dbReference type="PANTHER" id="PTHR13016">
    <property type="entry name" value="AMMECR1 HOMOLOG"/>
    <property type="match status" value="1"/>
</dbReference>
<evidence type="ECO:0000256" key="1">
    <source>
        <dbReference type="SAM" id="MobiDB-lite"/>
    </source>
</evidence>
<dbReference type="Proteomes" id="UP000663671">
    <property type="component" value="Chromosome 1"/>
</dbReference>
<dbReference type="VEuPathDB" id="FungiDB:I7I51_00576"/>
<dbReference type="Pfam" id="PF01871">
    <property type="entry name" value="AMMECR1"/>
    <property type="match status" value="1"/>
</dbReference>
<feature type="compositionally biased region" description="Acidic residues" evidence="1">
    <location>
        <begin position="58"/>
        <end position="78"/>
    </location>
</feature>
<dbReference type="InterPro" id="IPR036071">
    <property type="entry name" value="AMMECR1_dom_sf"/>
</dbReference>
<dbReference type="InterPro" id="IPR027485">
    <property type="entry name" value="AMMECR1_N"/>
</dbReference>
<dbReference type="PROSITE" id="PS51112">
    <property type="entry name" value="AMMECR1"/>
    <property type="match status" value="1"/>
</dbReference>
<feature type="region of interest" description="Disordered" evidence="1">
    <location>
        <begin position="55"/>
        <end position="128"/>
    </location>
</feature>
<dbReference type="Gene3D" id="3.30.700.20">
    <property type="entry name" value="Hypothetical protein ph0010, domain 1"/>
    <property type="match status" value="1"/>
</dbReference>